<keyword evidence="2" id="KW-1185">Reference proteome</keyword>
<proteinExistence type="predicted"/>
<dbReference type="EMBL" id="JAINUF010000014">
    <property type="protein sequence ID" value="KAJ8342318.1"/>
    <property type="molecule type" value="Genomic_DNA"/>
</dbReference>
<evidence type="ECO:0000313" key="1">
    <source>
        <dbReference type="EMBL" id="KAJ8342318.1"/>
    </source>
</evidence>
<sequence length="72" mass="7850">MTLEANAAVSAPSAGMIKCRISAYPRILWGSPKRAAPGSANLFTQVRPSARLEGTSRVRHRAQLMTHMKLCQ</sequence>
<organism evidence="1 2">
    <name type="scientific">Synaphobranchus kaupii</name>
    <name type="common">Kaup's arrowtooth eel</name>
    <dbReference type="NCBI Taxonomy" id="118154"/>
    <lineage>
        <taxon>Eukaryota</taxon>
        <taxon>Metazoa</taxon>
        <taxon>Chordata</taxon>
        <taxon>Craniata</taxon>
        <taxon>Vertebrata</taxon>
        <taxon>Euteleostomi</taxon>
        <taxon>Actinopterygii</taxon>
        <taxon>Neopterygii</taxon>
        <taxon>Teleostei</taxon>
        <taxon>Anguilliformes</taxon>
        <taxon>Synaphobranchidae</taxon>
        <taxon>Synaphobranchus</taxon>
    </lineage>
</organism>
<dbReference type="AlphaFoldDB" id="A0A9Q1EP57"/>
<name>A0A9Q1EP57_SYNKA</name>
<protein>
    <submittedName>
        <fullName evidence="1">Uncharacterized protein</fullName>
    </submittedName>
</protein>
<evidence type="ECO:0000313" key="2">
    <source>
        <dbReference type="Proteomes" id="UP001152622"/>
    </source>
</evidence>
<comment type="caution">
    <text evidence="1">The sequence shown here is derived from an EMBL/GenBank/DDBJ whole genome shotgun (WGS) entry which is preliminary data.</text>
</comment>
<dbReference type="Proteomes" id="UP001152622">
    <property type="component" value="Chromosome 14"/>
</dbReference>
<reference evidence="1" key="1">
    <citation type="journal article" date="2023" name="Science">
        <title>Genome structures resolve the early diversification of teleost fishes.</title>
        <authorList>
            <person name="Parey E."/>
            <person name="Louis A."/>
            <person name="Montfort J."/>
            <person name="Bouchez O."/>
            <person name="Roques C."/>
            <person name="Iampietro C."/>
            <person name="Lluch J."/>
            <person name="Castinel A."/>
            <person name="Donnadieu C."/>
            <person name="Desvignes T."/>
            <person name="Floi Bucao C."/>
            <person name="Jouanno E."/>
            <person name="Wen M."/>
            <person name="Mejri S."/>
            <person name="Dirks R."/>
            <person name="Jansen H."/>
            <person name="Henkel C."/>
            <person name="Chen W.J."/>
            <person name="Zahm M."/>
            <person name="Cabau C."/>
            <person name="Klopp C."/>
            <person name="Thompson A.W."/>
            <person name="Robinson-Rechavi M."/>
            <person name="Braasch I."/>
            <person name="Lecointre G."/>
            <person name="Bobe J."/>
            <person name="Postlethwait J.H."/>
            <person name="Berthelot C."/>
            <person name="Roest Crollius H."/>
            <person name="Guiguen Y."/>
        </authorList>
    </citation>
    <scope>NUCLEOTIDE SEQUENCE</scope>
    <source>
        <strain evidence="1">WJC10195</strain>
    </source>
</reference>
<accession>A0A9Q1EP57</accession>
<gene>
    <name evidence="1" type="ORF">SKAU_G00322460</name>
</gene>